<protein>
    <submittedName>
        <fullName evidence="1">Uncharacterized protein</fullName>
    </submittedName>
</protein>
<keyword evidence="2" id="KW-1185">Reference proteome</keyword>
<evidence type="ECO:0000313" key="2">
    <source>
        <dbReference type="Proteomes" id="UP000199670"/>
    </source>
</evidence>
<gene>
    <name evidence="1" type="ORF">GA0061081_102119</name>
</gene>
<dbReference type="STRING" id="1798182.GA0061081_102119"/>
<organism evidence="1 2">
    <name type="scientific">Gilliamella bombicola</name>
    <dbReference type="NCBI Taxonomy" id="1798182"/>
    <lineage>
        <taxon>Bacteria</taxon>
        <taxon>Pseudomonadati</taxon>
        <taxon>Pseudomonadota</taxon>
        <taxon>Gammaproteobacteria</taxon>
        <taxon>Orbales</taxon>
        <taxon>Orbaceae</taxon>
        <taxon>Gilliamella</taxon>
    </lineage>
</organism>
<reference evidence="2" key="1">
    <citation type="submission" date="2016-08" db="EMBL/GenBank/DDBJ databases">
        <authorList>
            <person name="Varghese N."/>
            <person name="Submissions Spin"/>
        </authorList>
    </citation>
    <scope>NUCLEOTIDE SEQUENCE [LARGE SCALE GENOMIC DNA]</scope>
    <source>
        <strain evidence="2">R-53248</strain>
    </source>
</reference>
<sequence length="52" mass="5688">MSQLNNTFSGKDTELNLKIADVSQLKNVDALISLVSTSIKVKNNVIINQVEV</sequence>
<proteinExistence type="predicted"/>
<accession>A0A1C3ZVT9</accession>
<name>A0A1C3ZVT9_9GAMM</name>
<evidence type="ECO:0000313" key="1">
    <source>
        <dbReference type="EMBL" id="SCB86527.1"/>
    </source>
</evidence>
<dbReference type="EMBL" id="FMAQ01000002">
    <property type="protein sequence ID" value="SCB86527.1"/>
    <property type="molecule type" value="Genomic_DNA"/>
</dbReference>
<dbReference type="Proteomes" id="UP000199670">
    <property type="component" value="Unassembled WGS sequence"/>
</dbReference>
<dbReference type="RefSeq" id="WP_167349280.1">
    <property type="nucleotide sequence ID" value="NZ_FMAQ01000002.1"/>
</dbReference>
<dbReference type="AlphaFoldDB" id="A0A1C3ZVT9"/>